<gene>
    <name evidence="8" type="ORF">MiSe_61040</name>
</gene>
<evidence type="ECO:0000313" key="8">
    <source>
        <dbReference type="EMBL" id="GET41292.1"/>
    </source>
</evidence>
<evidence type="ECO:0000256" key="5">
    <source>
        <dbReference type="ARBA" id="ARBA00022840"/>
    </source>
</evidence>
<dbReference type="GO" id="GO:0004674">
    <property type="term" value="F:protein serine/threonine kinase activity"/>
    <property type="evidence" value="ECO:0007669"/>
    <property type="project" value="UniProtKB-KW"/>
</dbReference>
<feature type="transmembrane region" description="Helical" evidence="6">
    <location>
        <begin position="669"/>
        <end position="691"/>
    </location>
</feature>
<dbReference type="Pfam" id="PF05226">
    <property type="entry name" value="CHASE2"/>
    <property type="match status" value="1"/>
</dbReference>
<sequence length="718" mass="81938">MFPTLWLSDLIYVLSPTMIYCLNPWCENPENPEDESLCLDCRSKLILKNGYRVVKKLGEGGFARVFEVVDNNGNKKVIKCLTKPEHLDFFKQEGRILKQLWRPDISIPRVEAGEDYFTHPIEDCPPREIHCLLMEKIDGMNLDKWMENPEYKPIEEKPAIDWLLQLIKILRYLHHDKKYLHLDISPSNIMLKPDDGKLVLIDFGEVRQITNTYYARLGAGDEVARRVISMYAAPEQREQGLGYPQSDFFALGLTFVHLLTGKKPCDFPKNERTKKPIWRNSAKHISKGLADLLDWMIEESIEKRPANVEIIEKRLENLRTLVNRPVWLREDCWQFVLPTTAIATTLIMGVRLTGILQSWELAAFDGMMRLRKAEPIDPRILVVEVTQEDLGGKYPVEDTKLAKLIEKIEQHQPRVIGLDMHRYQAREPGRKEFIEQFQQNSNLLTVCAALDSTPNFYPPAEFSQKQLKEQVGYSDLIKDDWIDNSIRRQFLSYNPKFRKSPTCITPYSLSLVLAKRFLQAEGKPLTTLPNGDWHHNQVILKPLNARTGGYQNLSGDSNEILINYRSNPKPAETVTLTQVLAGINPELVKDRIVLIGYTAKVARDNFNTPLGEMVGVWVHAQMTSQIISAVMDKRPLLWTLPQWGDAIFVWIWSLAGGAFAWSVRSRRGLVVPSASVAAIALYLICYGSLVIGGWIPLVPLVLSLFTSGGAVFYIASKN</sequence>
<feature type="transmembrane region" description="Helical" evidence="6">
    <location>
        <begin position="697"/>
        <end position="715"/>
    </location>
</feature>
<dbReference type="RefSeq" id="WP_226587513.1">
    <property type="nucleotide sequence ID" value="NZ_BLAY01000117.1"/>
</dbReference>
<keyword evidence="2" id="KW-0808">Transferase</keyword>
<keyword evidence="4 8" id="KW-0418">Kinase</keyword>
<dbReference type="InterPro" id="IPR011009">
    <property type="entry name" value="Kinase-like_dom_sf"/>
</dbReference>
<dbReference type="SMART" id="SM00220">
    <property type="entry name" value="S_TKc"/>
    <property type="match status" value="1"/>
</dbReference>
<keyword evidence="3" id="KW-0547">Nucleotide-binding</keyword>
<dbReference type="Proteomes" id="UP001050975">
    <property type="component" value="Unassembled WGS sequence"/>
</dbReference>
<feature type="domain" description="Protein kinase" evidence="7">
    <location>
        <begin position="51"/>
        <end position="318"/>
    </location>
</feature>
<accession>A0AAV3XNZ1</accession>
<evidence type="ECO:0000313" key="9">
    <source>
        <dbReference type="Proteomes" id="UP001050975"/>
    </source>
</evidence>
<dbReference type="EC" id="2.7.11.1" evidence="1"/>
<dbReference type="InterPro" id="IPR050660">
    <property type="entry name" value="NEK_Ser/Thr_kinase"/>
</dbReference>
<evidence type="ECO:0000256" key="6">
    <source>
        <dbReference type="SAM" id="Phobius"/>
    </source>
</evidence>
<dbReference type="InterPro" id="IPR008266">
    <property type="entry name" value="Tyr_kinase_AS"/>
</dbReference>
<evidence type="ECO:0000256" key="1">
    <source>
        <dbReference type="ARBA" id="ARBA00012513"/>
    </source>
</evidence>
<reference evidence="8" key="1">
    <citation type="submission" date="2019-10" db="EMBL/GenBank/DDBJ databases">
        <title>Draft genome sequece of Microseira wollei NIES-4236.</title>
        <authorList>
            <person name="Yamaguchi H."/>
            <person name="Suzuki S."/>
            <person name="Kawachi M."/>
        </authorList>
    </citation>
    <scope>NUCLEOTIDE SEQUENCE</scope>
    <source>
        <strain evidence="8">NIES-4236</strain>
    </source>
</reference>
<dbReference type="PANTHER" id="PTHR43671">
    <property type="entry name" value="SERINE/THREONINE-PROTEIN KINASE NEK"/>
    <property type="match status" value="1"/>
</dbReference>
<dbReference type="GO" id="GO:0005524">
    <property type="term" value="F:ATP binding"/>
    <property type="evidence" value="ECO:0007669"/>
    <property type="project" value="UniProtKB-KW"/>
</dbReference>
<keyword evidence="6" id="KW-0812">Transmembrane</keyword>
<evidence type="ECO:0000256" key="2">
    <source>
        <dbReference type="ARBA" id="ARBA00022679"/>
    </source>
</evidence>
<dbReference type="PANTHER" id="PTHR43671:SF13">
    <property type="entry name" value="SERINE_THREONINE-PROTEIN KINASE NEK2"/>
    <property type="match status" value="1"/>
</dbReference>
<evidence type="ECO:0000256" key="3">
    <source>
        <dbReference type="ARBA" id="ARBA00022741"/>
    </source>
</evidence>
<evidence type="ECO:0000259" key="7">
    <source>
        <dbReference type="PROSITE" id="PS50011"/>
    </source>
</evidence>
<protein>
    <recommendedName>
        <fullName evidence="1">non-specific serine/threonine protein kinase</fullName>
        <ecNumber evidence="1">2.7.11.1</ecNumber>
    </recommendedName>
</protein>
<dbReference type="Pfam" id="PF00069">
    <property type="entry name" value="Pkinase"/>
    <property type="match status" value="1"/>
</dbReference>
<keyword evidence="6" id="KW-1133">Transmembrane helix</keyword>
<dbReference type="EMBL" id="BLAY01000117">
    <property type="protein sequence ID" value="GET41292.1"/>
    <property type="molecule type" value="Genomic_DNA"/>
</dbReference>
<keyword evidence="5" id="KW-0067">ATP-binding</keyword>
<organism evidence="8 9">
    <name type="scientific">Microseira wollei NIES-4236</name>
    <dbReference type="NCBI Taxonomy" id="2530354"/>
    <lineage>
        <taxon>Bacteria</taxon>
        <taxon>Bacillati</taxon>
        <taxon>Cyanobacteriota</taxon>
        <taxon>Cyanophyceae</taxon>
        <taxon>Oscillatoriophycideae</taxon>
        <taxon>Aerosakkonematales</taxon>
        <taxon>Aerosakkonemataceae</taxon>
        <taxon>Microseira</taxon>
    </lineage>
</organism>
<comment type="caution">
    <text evidence="8">The sequence shown here is derived from an EMBL/GenBank/DDBJ whole genome shotgun (WGS) entry which is preliminary data.</text>
</comment>
<dbReference type="InterPro" id="IPR000719">
    <property type="entry name" value="Prot_kinase_dom"/>
</dbReference>
<feature type="transmembrane region" description="Helical" evidence="6">
    <location>
        <begin position="643"/>
        <end position="662"/>
    </location>
</feature>
<dbReference type="PROSITE" id="PS00109">
    <property type="entry name" value="PROTEIN_KINASE_TYR"/>
    <property type="match status" value="1"/>
</dbReference>
<dbReference type="SUPFAM" id="SSF56112">
    <property type="entry name" value="Protein kinase-like (PK-like)"/>
    <property type="match status" value="1"/>
</dbReference>
<dbReference type="SMART" id="SM01080">
    <property type="entry name" value="CHASE2"/>
    <property type="match status" value="1"/>
</dbReference>
<dbReference type="InterPro" id="IPR007890">
    <property type="entry name" value="CHASE2"/>
</dbReference>
<dbReference type="PROSITE" id="PS50011">
    <property type="entry name" value="PROTEIN_KINASE_DOM"/>
    <property type="match status" value="1"/>
</dbReference>
<keyword evidence="6" id="KW-0472">Membrane</keyword>
<dbReference type="Gene3D" id="1.10.510.10">
    <property type="entry name" value="Transferase(Phosphotransferase) domain 1"/>
    <property type="match status" value="1"/>
</dbReference>
<evidence type="ECO:0000256" key="4">
    <source>
        <dbReference type="ARBA" id="ARBA00022777"/>
    </source>
</evidence>
<keyword evidence="8" id="KW-0723">Serine/threonine-protein kinase</keyword>
<dbReference type="CDD" id="cd14014">
    <property type="entry name" value="STKc_PknB_like"/>
    <property type="match status" value="1"/>
</dbReference>
<dbReference type="AlphaFoldDB" id="A0AAV3XNZ1"/>
<keyword evidence="9" id="KW-1185">Reference proteome</keyword>
<name>A0AAV3XNZ1_9CYAN</name>
<proteinExistence type="predicted"/>
<dbReference type="NCBIfam" id="NF045510">
    <property type="entry name" value="4Cys_prefix_kin"/>
    <property type="match status" value="1"/>
</dbReference>